<reference evidence="1 2" key="1">
    <citation type="journal article" date="2023" name="Hortic Res">
        <title>Pangenome of water caltrop reveals structural variations and asymmetric subgenome divergence after allopolyploidization.</title>
        <authorList>
            <person name="Zhang X."/>
            <person name="Chen Y."/>
            <person name="Wang L."/>
            <person name="Yuan Y."/>
            <person name="Fang M."/>
            <person name="Shi L."/>
            <person name="Lu R."/>
            <person name="Comes H.P."/>
            <person name="Ma Y."/>
            <person name="Chen Y."/>
            <person name="Huang G."/>
            <person name="Zhou Y."/>
            <person name="Zheng Z."/>
            <person name="Qiu Y."/>
        </authorList>
    </citation>
    <scope>NUCLEOTIDE SEQUENCE [LARGE SCALE GENOMIC DNA]</scope>
    <source>
        <strain evidence="1">F231</strain>
    </source>
</reference>
<name>A0AAN7QIV3_TRANT</name>
<evidence type="ECO:0000313" key="2">
    <source>
        <dbReference type="Proteomes" id="UP001346149"/>
    </source>
</evidence>
<organism evidence="1 2">
    <name type="scientific">Trapa natans</name>
    <name type="common">Water chestnut</name>
    <dbReference type="NCBI Taxonomy" id="22666"/>
    <lineage>
        <taxon>Eukaryota</taxon>
        <taxon>Viridiplantae</taxon>
        <taxon>Streptophyta</taxon>
        <taxon>Embryophyta</taxon>
        <taxon>Tracheophyta</taxon>
        <taxon>Spermatophyta</taxon>
        <taxon>Magnoliopsida</taxon>
        <taxon>eudicotyledons</taxon>
        <taxon>Gunneridae</taxon>
        <taxon>Pentapetalae</taxon>
        <taxon>rosids</taxon>
        <taxon>malvids</taxon>
        <taxon>Myrtales</taxon>
        <taxon>Lythraceae</taxon>
        <taxon>Trapa</taxon>
    </lineage>
</organism>
<gene>
    <name evidence="1" type="ORF">SAY86_027219</name>
</gene>
<keyword evidence="2" id="KW-1185">Reference proteome</keyword>
<protein>
    <submittedName>
        <fullName evidence="1">Uncharacterized protein</fullName>
    </submittedName>
</protein>
<dbReference type="AlphaFoldDB" id="A0AAN7QIV3"/>
<sequence length="134" mass="14608">MFSGTLEPVRDLLAAVVEEEAEGDGDVEVDSEDVGLDGRAEADRRLKVGQTLDERAARILGRLTEHEVDEAVEHIGAYPELEGVLRAGGLFGRLRGGVGMRVGMRVRMRVRLRLGLRRARDVGGTDQGEEEEVG</sequence>
<proteinExistence type="predicted"/>
<evidence type="ECO:0000313" key="1">
    <source>
        <dbReference type="EMBL" id="KAK4769069.1"/>
    </source>
</evidence>
<accession>A0AAN7QIV3</accession>
<comment type="caution">
    <text evidence="1">The sequence shown here is derived from an EMBL/GenBank/DDBJ whole genome shotgun (WGS) entry which is preliminary data.</text>
</comment>
<dbReference type="EMBL" id="JAXQNO010000021">
    <property type="protein sequence ID" value="KAK4769069.1"/>
    <property type="molecule type" value="Genomic_DNA"/>
</dbReference>
<dbReference type="Proteomes" id="UP001346149">
    <property type="component" value="Unassembled WGS sequence"/>
</dbReference>